<dbReference type="GO" id="GO:0008237">
    <property type="term" value="F:metallopeptidase activity"/>
    <property type="evidence" value="ECO:0007669"/>
    <property type="project" value="InterPro"/>
</dbReference>
<name>A0A975J0I5_9BACT</name>
<dbReference type="Pfam" id="PF13582">
    <property type="entry name" value="Reprolysin_3"/>
    <property type="match status" value="1"/>
</dbReference>
<evidence type="ECO:0008006" key="4">
    <source>
        <dbReference type="Google" id="ProtNLM"/>
    </source>
</evidence>
<dbReference type="Gene3D" id="3.40.390.10">
    <property type="entry name" value="Collagenase (Catalytic Domain)"/>
    <property type="match status" value="1"/>
</dbReference>
<dbReference type="EMBL" id="CP073100">
    <property type="protein sequence ID" value="QUE51780.1"/>
    <property type="molecule type" value="Genomic_DNA"/>
</dbReference>
<proteinExistence type="predicted"/>
<dbReference type="Proteomes" id="UP000676169">
    <property type="component" value="Chromosome"/>
</dbReference>
<feature type="compositionally biased region" description="Polar residues" evidence="1">
    <location>
        <begin position="389"/>
        <end position="405"/>
    </location>
</feature>
<dbReference type="KEGG" id="lamb:KBB96_02560"/>
<keyword evidence="3" id="KW-1185">Reference proteome</keyword>
<protein>
    <recommendedName>
        <fullName evidence="4">Peptidase M12B domain-containing protein</fullName>
    </recommendedName>
</protein>
<dbReference type="AlphaFoldDB" id="A0A975J0I5"/>
<evidence type="ECO:0000313" key="2">
    <source>
        <dbReference type="EMBL" id="QUE51780.1"/>
    </source>
</evidence>
<dbReference type="Pfam" id="PF17963">
    <property type="entry name" value="Big_9"/>
    <property type="match status" value="1"/>
</dbReference>
<organism evidence="2 3">
    <name type="scientific">Luteolibacter ambystomatis</name>
    <dbReference type="NCBI Taxonomy" id="2824561"/>
    <lineage>
        <taxon>Bacteria</taxon>
        <taxon>Pseudomonadati</taxon>
        <taxon>Verrucomicrobiota</taxon>
        <taxon>Verrucomicrobiia</taxon>
        <taxon>Verrucomicrobiales</taxon>
        <taxon>Verrucomicrobiaceae</taxon>
        <taxon>Luteolibacter</taxon>
    </lineage>
</organism>
<evidence type="ECO:0000256" key="1">
    <source>
        <dbReference type="SAM" id="MobiDB-lite"/>
    </source>
</evidence>
<dbReference type="SUPFAM" id="SSF55486">
    <property type="entry name" value="Metalloproteases ('zincins'), catalytic domain"/>
    <property type="match status" value="1"/>
</dbReference>
<evidence type="ECO:0000313" key="3">
    <source>
        <dbReference type="Proteomes" id="UP000676169"/>
    </source>
</evidence>
<accession>A0A975J0I5</accession>
<sequence length="1067" mass="110202">MNLHYKAQSHAAPAWRRGALRTLLALASVTATVHGQDPNNPPASFTRTYTYTGGSTTVTFNKQSVRGPNYGVYLHTGGTSFTSYTPTRPVRTYIGSVSGYPGAIAAGQLLADGSVRTSIIFEDGTTWKGTGTSMTIPSPASWTPKYPTNVVGSGGAGSTVYGADVGLDLSYSYYNKASLNADEALERAEFAVTETSAIYLRDFAVLPRIGRIVLRTNSADDPSTSLSLLKDQWNNVLPTVLPSTSYDEATTVVVTGSGGLAFVSNIGTSNAYAWVSISSSLSDANFCTVWRHEFGHNWGAGDNQDDHTEGNTIMNGNGLSRFASSELAKMIPYRNTRTGILDNLGSYSFPLPPRANADRAKVHFSLTDLTLDVLANDSDSNGQTITITSFPSTSQGGASITRSTGTGPGGRDQLIYHPSTSITALDYFSYRIQDSAGYQSVGWVMIQPPTQAPDPDIAADVNSVSSGAWSTTTVWSDSLAPSAGKNYGISNSHTVDASPNNVSSGGTVDFAGDTMAVNSGGLLRLAHNSAGGTTTYTSAFDGGLILRGGSTLQSYNSNVGNVTRSIRGPVVIGSGTSTIRIQSDSGSSYTNGLRISDGIFGTGNVNVTGTLQGQTGERRFLYMGMNNVAYSGNWNVTGDGTTDNARRLFLVAEAANSLGTGTVTLNTRAQLRNSAAGGLDSLYGVTLTTATSTLQLTNPWIDPAATLDLQAGTLDLGSGASTIGTLKIAGNAITPGTYTATNLGAFGYGGTFTGSGTITIVTIPSVASGDWTTTSVWADATAPGSGKNYRVVSANTVDSVSASVASGSTVTFPGDWVTVANGGILRLRHTSAGGNNTHTVNLKELLLESGATFQSYNTAAGNVMRNMSNPVSLGTGGSVTVRLQSDSGSAYSNTLRINGALTGGSDINLTATLQGQSGERRLLYVASANNTYSGNWNVTGDGTTDNARRLFLVSEAGGALGTGTVTLNTRAQLRSAATGALDSLYGVTLTTSTSTLQLTNAWNQDRAVLTLAAGTLDLGSATSTIGTMTIGGNNVPAGTYTATSLGALGYGGTFSGSGSLVITGDMP</sequence>
<dbReference type="RefSeq" id="WP_211631945.1">
    <property type="nucleotide sequence ID" value="NZ_CP073100.1"/>
</dbReference>
<feature type="region of interest" description="Disordered" evidence="1">
    <location>
        <begin position="389"/>
        <end position="411"/>
    </location>
</feature>
<reference evidence="2" key="1">
    <citation type="submission" date="2021-04" db="EMBL/GenBank/DDBJ databases">
        <title>Luteolibacter sp. 32A isolated from the skin of an Anderson's salamander (Ambystoma andersonii).</title>
        <authorList>
            <person name="Spergser J."/>
            <person name="Busse H.-J."/>
        </authorList>
    </citation>
    <scope>NUCLEOTIDE SEQUENCE</scope>
    <source>
        <strain evidence="2">32A</strain>
    </source>
</reference>
<dbReference type="InterPro" id="IPR024079">
    <property type="entry name" value="MetalloPept_cat_dom_sf"/>
</dbReference>
<gene>
    <name evidence="2" type="ORF">KBB96_02560</name>
</gene>